<protein>
    <submittedName>
        <fullName evidence="2">(thale cress) hypothetical protein</fullName>
    </submittedName>
</protein>
<dbReference type="InterPro" id="IPR051304">
    <property type="entry name" value="SCF_F-box_domain"/>
</dbReference>
<dbReference type="CDD" id="cd09917">
    <property type="entry name" value="F-box_SF"/>
    <property type="match status" value="1"/>
</dbReference>
<dbReference type="PANTHER" id="PTHR47123:SF25">
    <property type="entry name" value="F-BOX PROTEIN"/>
    <property type="match status" value="1"/>
</dbReference>
<dbReference type="AlphaFoldDB" id="A0A654ELD6"/>
<reference evidence="3 4" key="1">
    <citation type="submission" date="2019-11" db="EMBL/GenBank/DDBJ databases">
        <authorList>
            <person name="Jiao W.-B."/>
            <person name="Schneeberger K."/>
        </authorList>
    </citation>
    <scope>NUCLEOTIDE SEQUENCE [LARGE SCALE GENOMIC DNA]</scope>
    <source>
        <strain evidence="4">cv. An-1</strain>
    </source>
</reference>
<dbReference type="PANTHER" id="PTHR47123">
    <property type="entry name" value="F-BOX PROTEIN SKIP23"/>
    <property type="match status" value="1"/>
</dbReference>
<evidence type="ECO:0000259" key="1">
    <source>
        <dbReference type="Pfam" id="PF03478"/>
    </source>
</evidence>
<name>A0A654ELD6_ARATH</name>
<reference evidence="2 5" key="2">
    <citation type="submission" date="2020-09" db="EMBL/GenBank/DDBJ databases">
        <authorList>
            <person name="Ashkenazy H."/>
        </authorList>
    </citation>
    <scope>NUCLEOTIDE SEQUENCE [LARGE SCALE GENOMIC DNA]</scope>
    <source>
        <strain evidence="5">cv. Cdm-0</strain>
    </source>
</reference>
<dbReference type="EMBL" id="CACRSJ010000104">
    <property type="protein sequence ID" value="VYS50113.1"/>
    <property type="molecule type" value="Genomic_DNA"/>
</dbReference>
<dbReference type="SUPFAM" id="SSF81383">
    <property type="entry name" value="F-box domain"/>
    <property type="match status" value="1"/>
</dbReference>
<dbReference type="EMBL" id="LR881466">
    <property type="protein sequence ID" value="CAD5316390.1"/>
    <property type="molecule type" value="Genomic_DNA"/>
</dbReference>
<dbReference type="InterPro" id="IPR005174">
    <property type="entry name" value="KIB1-4_b-propeller"/>
</dbReference>
<evidence type="ECO:0000313" key="4">
    <source>
        <dbReference type="Proteomes" id="UP000426265"/>
    </source>
</evidence>
<dbReference type="Pfam" id="PF03478">
    <property type="entry name" value="Beta-prop_KIB1-4"/>
    <property type="match status" value="1"/>
</dbReference>
<dbReference type="ExpressionAtlas" id="A0A654ELD6">
    <property type="expression patterns" value="baseline and differential"/>
</dbReference>
<sequence length="342" mass="38854">MVDCDWSNLPEELLHMIVLLLFSVVELKRFRSICRSWRSSTSGVNRNNPFPSRPRIHFDPIDPSETLSSDDSYISRPGAFLSRAAFFRVTLSSSSSKGWMIKSDMDINSGRFRLLNVLSRYPLRLYSKSIDLLEFTVSEIREAYTVLNTAKRRSATKGYQRSAPVKVKEGEGHRDGVLGIGRDGNINYWDGNLINSDLEISRFGTSLDENITDGCWGDLRFVEGCGELYIVERLPKNTRKRKAGDFFHNSRTVGFKAYKMDEELAKWIEIKTLGDNAFLMGTDTCFSVLAHEVYGCLPNSIYYTENTWPKVCKLDDGNGSSIIVTMSESSKSSFEMFYPSFV</sequence>
<evidence type="ECO:0000313" key="2">
    <source>
        <dbReference type="EMBL" id="CAD5316390.1"/>
    </source>
</evidence>
<evidence type="ECO:0000313" key="5">
    <source>
        <dbReference type="Proteomes" id="UP000516314"/>
    </source>
</evidence>
<accession>A0A654ELD6</accession>
<dbReference type="Gene3D" id="1.20.1280.50">
    <property type="match status" value="1"/>
</dbReference>
<dbReference type="InterPro" id="IPR036047">
    <property type="entry name" value="F-box-like_dom_sf"/>
</dbReference>
<proteinExistence type="predicted"/>
<feature type="domain" description="KIB1-4 beta-propeller" evidence="1">
    <location>
        <begin position="93"/>
        <end position="309"/>
    </location>
</feature>
<evidence type="ECO:0000313" key="3">
    <source>
        <dbReference type="EMBL" id="VYS50113.1"/>
    </source>
</evidence>
<gene>
    <name evidence="3" type="ORF">AN1_LOCUS5584</name>
    <name evidence="2" type="ORF">AT9943_LOCUS4714</name>
</gene>
<organism evidence="3 4">
    <name type="scientific">Arabidopsis thaliana</name>
    <name type="common">Mouse-ear cress</name>
    <dbReference type="NCBI Taxonomy" id="3702"/>
    <lineage>
        <taxon>Eukaryota</taxon>
        <taxon>Viridiplantae</taxon>
        <taxon>Streptophyta</taxon>
        <taxon>Embryophyta</taxon>
        <taxon>Tracheophyta</taxon>
        <taxon>Spermatophyta</taxon>
        <taxon>Magnoliopsida</taxon>
        <taxon>eudicotyledons</taxon>
        <taxon>Gunneridae</taxon>
        <taxon>Pentapetalae</taxon>
        <taxon>rosids</taxon>
        <taxon>malvids</taxon>
        <taxon>Brassicales</taxon>
        <taxon>Brassicaceae</taxon>
        <taxon>Camelineae</taxon>
        <taxon>Arabidopsis</taxon>
    </lineage>
</organism>
<dbReference type="Proteomes" id="UP000516314">
    <property type="component" value="Chromosome 1"/>
</dbReference>
<dbReference type="Proteomes" id="UP000426265">
    <property type="component" value="Unassembled WGS sequence"/>
</dbReference>